<reference evidence="2 3" key="1">
    <citation type="submission" date="2019-08" db="EMBL/GenBank/DDBJ databases">
        <title>Draft genome sequence of Ulvibacter marinus type strain NBRC 109484.</title>
        <authorList>
            <person name="Kawano K."/>
            <person name="Ushijima N."/>
            <person name="Kihara M."/>
            <person name="Itoh H."/>
        </authorList>
    </citation>
    <scope>NUCLEOTIDE SEQUENCE [LARGE SCALE GENOMIC DNA]</scope>
    <source>
        <strain evidence="2 3">NBRC 109484</strain>
    </source>
</reference>
<keyword evidence="1" id="KW-1133">Transmembrane helix</keyword>
<dbReference type="RefSeq" id="WP_151673227.1">
    <property type="nucleotide sequence ID" value="NZ_BKCG01000002.1"/>
</dbReference>
<dbReference type="EMBL" id="BKCG01000002">
    <property type="protein sequence ID" value="GER59157.1"/>
    <property type="molecule type" value="Genomic_DNA"/>
</dbReference>
<comment type="caution">
    <text evidence="2">The sequence shown here is derived from an EMBL/GenBank/DDBJ whole genome shotgun (WGS) entry which is preliminary data.</text>
</comment>
<keyword evidence="1" id="KW-0472">Membrane</keyword>
<keyword evidence="1" id="KW-0812">Transmembrane</keyword>
<name>A0A5J4J3W9_9FLAO</name>
<evidence type="ECO:0000313" key="2">
    <source>
        <dbReference type="EMBL" id="GER59157.1"/>
    </source>
</evidence>
<dbReference type="Pfam" id="PF13858">
    <property type="entry name" value="DUF4199"/>
    <property type="match status" value="1"/>
</dbReference>
<feature type="transmembrane region" description="Helical" evidence="1">
    <location>
        <begin position="39"/>
        <end position="57"/>
    </location>
</feature>
<dbReference type="InterPro" id="IPR025250">
    <property type="entry name" value="DUF4199"/>
</dbReference>
<feature type="transmembrane region" description="Helical" evidence="1">
    <location>
        <begin position="12"/>
        <end position="33"/>
    </location>
</feature>
<dbReference type="OrthoDB" id="660361at2"/>
<protein>
    <recommendedName>
        <fullName evidence="4">DUF4199 domain-containing protein</fullName>
    </recommendedName>
</protein>
<proteinExistence type="predicted"/>
<accession>A0A5J4J3W9</accession>
<feature type="transmembrane region" description="Helical" evidence="1">
    <location>
        <begin position="153"/>
        <end position="171"/>
    </location>
</feature>
<evidence type="ECO:0000256" key="1">
    <source>
        <dbReference type="SAM" id="Phobius"/>
    </source>
</evidence>
<evidence type="ECO:0000313" key="3">
    <source>
        <dbReference type="Proteomes" id="UP000326509"/>
    </source>
</evidence>
<sequence length="180" mass="19689">METSTVSTKQTSIQYGLVLGGILSLITVLMYVINTELFTQWWIGILTLVIVIAVGIISTAKAKSLLGGYMSFKQAFSAYFITIAVGLAISTVVGILIFTVVDPDLATYLNEKTIEMSREFMERFGTPEAEMEKALADLEGVNNFSVANQLKSYAFGVIFQAVIGLLIALIFKRKDPNAIE</sequence>
<keyword evidence="3" id="KW-1185">Reference proteome</keyword>
<evidence type="ECO:0008006" key="4">
    <source>
        <dbReference type="Google" id="ProtNLM"/>
    </source>
</evidence>
<feature type="transmembrane region" description="Helical" evidence="1">
    <location>
        <begin position="78"/>
        <end position="101"/>
    </location>
</feature>
<organism evidence="2 3">
    <name type="scientific">Patiriisocius marinus</name>
    <dbReference type="NCBI Taxonomy" id="1397112"/>
    <lineage>
        <taxon>Bacteria</taxon>
        <taxon>Pseudomonadati</taxon>
        <taxon>Bacteroidota</taxon>
        <taxon>Flavobacteriia</taxon>
        <taxon>Flavobacteriales</taxon>
        <taxon>Flavobacteriaceae</taxon>
        <taxon>Patiriisocius</taxon>
    </lineage>
</organism>
<dbReference type="AlphaFoldDB" id="A0A5J4J3W9"/>
<dbReference type="Proteomes" id="UP000326509">
    <property type="component" value="Unassembled WGS sequence"/>
</dbReference>
<gene>
    <name evidence="2" type="ORF">ULMA_12650</name>
</gene>